<dbReference type="AlphaFoldDB" id="A0A645HKW8"/>
<evidence type="ECO:0000313" key="1">
    <source>
        <dbReference type="EMBL" id="MPN39390.1"/>
    </source>
</evidence>
<gene>
    <name evidence="1" type="ORF">SDC9_186918</name>
</gene>
<reference evidence="1" key="1">
    <citation type="submission" date="2019-08" db="EMBL/GenBank/DDBJ databases">
        <authorList>
            <person name="Kucharzyk K."/>
            <person name="Murdoch R.W."/>
            <person name="Higgins S."/>
            <person name="Loffler F."/>
        </authorList>
    </citation>
    <scope>NUCLEOTIDE SEQUENCE</scope>
</reference>
<organism evidence="1">
    <name type="scientific">bioreactor metagenome</name>
    <dbReference type="NCBI Taxonomy" id="1076179"/>
    <lineage>
        <taxon>unclassified sequences</taxon>
        <taxon>metagenomes</taxon>
        <taxon>ecological metagenomes</taxon>
    </lineage>
</organism>
<accession>A0A645HKW8</accession>
<comment type="caution">
    <text evidence="1">The sequence shown here is derived from an EMBL/GenBank/DDBJ whole genome shotgun (WGS) entry which is preliminary data.</text>
</comment>
<sequence length="68" mass="6887">MQRRDAGEILFVLLALAHAQHGPGDGHNASPESGLLDILCHELPPGVTTAAVLPSGAAGVLPPTSKNV</sequence>
<dbReference type="EMBL" id="VSSQ01095173">
    <property type="protein sequence ID" value="MPN39390.1"/>
    <property type="molecule type" value="Genomic_DNA"/>
</dbReference>
<name>A0A645HKW8_9ZZZZ</name>
<protein>
    <submittedName>
        <fullName evidence="1">Uncharacterized protein</fullName>
    </submittedName>
</protein>
<proteinExistence type="predicted"/>